<evidence type="ECO:0000256" key="1">
    <source>
        <dbReference type="SAM" id="MobiDB-lite"/>
    </source>
</evidence>
<dbReference type="AlphaFoldDB" id="A0A543CJM6"/>
<organism evidence="2 3">
    <name type="scientific">Actinoallomurus bryophytorum</name>
    <dbReference type="NCBI Taxonomy" id="1490222"/>
    <lineage>
        <taxon>Bacteria</taxon>
        <taxon>Bacillati</taxon>
        <taxon>Actinomycetota</taxon>
        <taxon>Actinomycetes</taxon>
        <taxon>Streptosporangiales</taxon>
        <taxon>Thermomonosporaceae</taxon>
        <taxon>Actinoallomurus</taxon>
    </lineage>
</organism>
<name>A0A543CJM6_9ACTN</name>
<comment type="caution">
    <text evidence="2">The sequence shown here is derived from an EMBL/GenBank/DDBJ whole genome shotgun (WGS) entry which is preliminary data.</text>
</comment>
<dbReference type="EMBL" id="VFOZ01000001">
    <property type="protein sequence ID" value="TQL97087.1"/>
    <property type="molecule type" value="Genomic_DNA"/>
</dbReference>
<keyword evidence="3" id="KW-1185">Reference proteome</keyword>
<proteinExistence type="predicted"/>
<sequence length="109" mass="11421">MHAPASEMAGHLSSALAEDVPHRAVALLATQCASSPVAAVGDQELTDTLTEAVLGALVAQITPGYPWQGTAHLSGPRGRSSPSRATSLPEAREWSWSSRTTLLFRRASS</sequence>
<protein>
    <submittedName>
        <fullName evidence="2">Uncharacterized protein</fullName>
    </submittedName>
</protein>
<feature type="region of interest" description="Disordered" evidence="1">
    <location>
        <begin position="65"/>
        <end position="91"/>
    </location>
</feature>
<gene>
    <name evidence="2" type="ORF">FB559_2661</name>
</gene>
<accession>A0A543CJM6</accession>
<evidence type="ECO:0000313" key="2">
    <source>
        <dbReference type="EMBL" id="TQL97087.1"/>
    </source>
</evidence>
<evidence type="ECO:0000313" key="3">
    <source>
        <dbReference type="Proteomes" id="UP000316096"/>
    </source>
</evidence>
<feature type="compositionally biased region" description="Low complexity" evidence="1">
    <location>
        <begin position="74"/>
        <end position="84"/>
    </location>
</feature>
<dbReference type="Proteomes" id="UP000316096">
    <property type="component" value="Unassembled WGS sequence"/>
</dbReference>
<reference evidence="2 3" key="1">
    <citation type="submission" date="2019-06" db="EMBL/GenBank/DDBJ databases">
        <title>Sequencing the genomes of 1000 actinobacteria strains.</title>
        <authorList>
            <person name="Klenk H.-P."/>
        </authorList>
    </citation>
    <scope>NUCLEOTIDE SEQUENCE [LARGE SCALE GENOMIC DNA]</scope>
    <source>
        <strain evidence="2 3">DSM 102200</strain>
    </source>
</reference>